<organism evidence="2 3">
    <name type="scientific">Candidatus Nitrotoga arctica</name>
    <dbReference type="NCBI Taxonomy" id="453162"/>
    <lineage>
        <taxon>Bacteria</taxon>
        <taxon>Pseudomonadati</taxon>
        <taxon>Pseudomonadota</taxon>
        <taxon>Betaproteobacteria</taxon>
        <taxon>Nitrosomonadales</taxon>
        <taxon>Gallionellaceae</taxon>
        <taxon>Candidatus Nitrotoga</taxon>
    </lineage>
</organism>
<name>A0ABN8ANE9_9PROT</name>
<dbReference type="EMBL" id="OU912926">
    <property type="protein sequence ID" value="CAG9932092.1"/>
    <property type="molecule type" value="Genomic_DNA"/>
</dbReference>
<evidence type="ECO:0000313" key="3">
    <source>
        <dbReference type="Proteomes" id="UP000839052"/>
    </source>
</evidence>
<feature type="region of interest" description="Disordered" evidence="1">
    <location>
        <begin position="55"/>
        <end position="78"/>
    </location>
</feature>
<dbReference type="RefSeq" id="WP_239796085.1">
    <property type="nucleotide sequence ID" value="NZ_OU912926.1"/>
</dbReference>
<keyword evidence="3" id="KW-1185">Reference proteome</keyword>
<dbReference type="Proteomes" id="UP000839052">
    <property type="component" value="Chromosome"/>
</dbReference>
<gene>
    <name evidence="2" type="ORF">NTG6680_0839</name>
</gene>
<proteinExistence type="predicted"/>
<sequence>MGCYTRHSQRSCQRHRKFFLELGIDLREPYKPTASTKLPEPELTKRSTKPLLVKQKSKQLPKPVHAHRPSSCRSERVSGIVPINVPGQRTQRRKLNEKPIGLAALQRLKPPR</sequence>
<reference evidence="2 3" key="1">
    <citation type="submission" date="2021-10" db="EMBL/GenBank/DDBJ databases">
        <authorList>
            <person name="Koch H."/>
        </authorList>
    </citation>
    <scope>NUCLEOTIDE SEQUENCE [LARGE SCALE GENOMIC DNA]</scope>
    <source>
        <strain evidence="2">6680</strain>
    </source>
</reference>
<evidence type="ECO:0000313" key="2">
    <source>
        <dbReference type="EMBL" id="CAG9932092.1"/>
    </source>
</evidence>
<evidence type="ECO:0000256" key="1">
    <source>
        <dbReference type="SAM" id="MobiDB-lite"/>
    </source>
</evidence>
<protein>
    <submittedName>
        <fullName evidence="2">Uncharacterized protein</fullName>
    </submittedName>
</protein>
<accession>A0ABN8ANE9</accession>
<feature type="compositionally biased region" description="Basic residues" evidence="1">
    <location>
        <begin position="55"/>
        <end position="70"/>
    </location>
</feature>